<evidence type="ECO:0000259" key="6">
    <source>
        <dbReference type="SMART" id="SM00729"/>
    </source>
</evidence>
<proteinExistence type="predicted"/>
<keyword evidence="3" id="KW-0479">Metal-binding</keyword>
<keyword evidence="2" id="KW-0949">S-adenosyl-L-methionine</keyword>
<dbReference type="CDD" id="cd01335">
    <property type="entry name" value="Radical_SAM"/>
    <property type="match status" value="1"/>
</dbReference>
<evidence type="ECO:0000256" key="1">
    <source>
        <dbReference type="ARBA" id="ARBA00001966"/>
    </source>
</evidence>
<name>A0ABV7AL14_9RHOB</name>
<gene>
    <name evidence="7" type="ORF">ACFOES_16220</name>
</gene>
<evidence type="ECO:0000256" key="4">
    <source>
        <dbReference type="ARBA" id="ARBA00023004"/>
    </source>
</evidence>
<dbReference type="Proteomes" id="UP001595443">
    <property type="component" value="Unassembled WGS sequence"/>
</dbReference>
<sequence length="349" mass="38017">MSDWLSRIEAIEELEDADFDAGLVAEMERAQAQIMGRELRFSTPTFKEYDSTEVKGCGKNSFPAFSITAGGCALDCDHCQAKILEPMIPATKPEMLDQKVRDLIMLQDLQGFLLSGGSNRRNEIRYERFYPVIEGLKRDFPHLKVAIHTALTDEAGAKRMESAGVDTAMMDVIGSDETIKQVYHLDRPVEDFEATLAALTATRMEVSPHIVVGLHYGEIKGEARALDMVARYPVNALVLVVIMPFYAKPGTFKTPSTGDVGRIFLEARTRLADKQVLLGCARPAGMHKRITDAYAVMAGLDGIAFPAEGAVAVSDAIGRPWHQEHACCSIKIGADIGKGAGLKVPSCAA</sequence>
<dbReference type="RefSeq" id="WP_377834412.1">
    <property type="nucleotide sequence ID" value="NZ_JBHRSK010000014.1"/>
</dbReference>
<dbReference type="InterPro" id="IPR007197">
    <property type="entry name" value="rSAM"/>
</dbReference>
<evidence type="ECO:0000256" key="5">
    <source>
        <dbReference type="ARBA" id="ARBA00023014"/>
    </source>
</evidence>
<dbReference type="PANTHER" id="PTHR43288">
    <property type="entry name" value="BIOTIN SYNTHASE-RELATED PROTEIN, RADICAL SAM SUPERFAMILY"/>
    <property type="match status" value="1"/>
</dbReference>
<dbReference type="InterPro" id="IPR013785">
    <property type="entry name" value="Aldolase_TIM"/>
</dbReference>
<evidence type="ECO:0000256" key="3">
    <source>
        <dbReference type="ARBA" id="ARBA00022723"/>
    </source>
</evidence>
<feature type="domain" description="Elp3/MiaA/NifB-like radical SAM core" evidence="6">
    <location>
        <begin position="62"/>
        <end position="274"/>
    </location>
</feature>
<dbReference type="PANTHER" id="PTHR43288:SF2">
    <property type="entry name" value="RADICAL SAM CORE DOMAIN-CONTAINING PROTEIN"/>
    <property type="match status" value="1"/>
</dbReference>
<dbReference type="SUPFAM" id="SSF102114">
    <property type="entry name" value="Radical SAM enzymes"/>
    <property type="match status" value="1"/>
</dbReference>
<keyword evidence="8" id="KW-1185">Reference proteome</keyword>
<dbReference type="InterPro" id="IPR058240">
    <property type="entry name" value="rSAM_sf"/>
</dbReference>
<accession>A0ABV7AL14</accession>
<comment type="caution">
    <text evidence="7">The sequence shown here is derived from an EMBL/GenBank/DDBJ whole genome shotgun (WGS) entry which is preliminary data.</text>
</comment>
<reference evidence="8" key="1">
    <citation type="journal article" date="2019" name="Int. J. Syst. Evol. Microbiol.">
        <title>The Global Catalogue of Microorganisms (GCM) 10K type strain sequencing project: providing services to taxonomists for standard genome sequencing and annotation.</title>
        <authorList>
            <consortium name="The Broad Institute Genomics Platform"/>
            <consortium name="The Broad Institute Genome Sequencing Center for Infectious Disease"/>
            <person name="Wu L."/>
            <person name="Ma J."/>
        </authorList>
    </citation>
    <scope>NUCLEOTIDE SEQUENCE [LARGE SCALE GENOMIC DNA]</scope>
    <source>
        <strain evidence="8">KCTC 62192</strain>
    </source>
</reference>
<dbReference type="InterPro" id="IPR006638">
    <property type="entry name" value="Elp3/MiaA/NifB-like_rSAM"/>
</dbReference>
<protein>
    <submittedName>
        <fullName evidence="7">Radical SAM protein</fullName>
    </submittedName>
</protein>
<keyword evidence="4" id="KW-0408">Iron</keyword>
<evidence type="ECO:0000313" key="8">
    <source>
        <dbReference type="Proteomes" id="UP001595443"/>
    </source>
</evidence>
<dbReference type="SFLD" id="SFLDS00029">
    <property type="entry name" value="Radical_SAM"/>
    <property type="match status" value="1"/>
</dbReference>
<organism evidence="7 8">
    <name type="scientific">Acidimangrovimonas pyrenivorans</name>
    <dbReference type="NCBI Taxonomy" id="2030798"/>
    <lineage>
        <taxon>Bacteria</taxon>
        <taxon>Pseudomonadati</taxon>
        <taxon>Pseudomonadota</taxon>
        <taxon>Alphaproteobacteria</taxon>
        <taxon>Rhodobacterales</taxon>
        <taxon>Paracoccaceae</taxon>
        <taxon>Acidimangrovimonas</taxon>
    </lineage>
</organism>
<dbReference type="EMBL" id="JBHRSK010000014">
    <property type="protein sequence ID" value="MFC2969648.1"/>
    <property type="molecule type" value="Genomic_DNA"/>
</dbReference>
<keyword evidence="5" id="KW-0411">Iron-sulfur</keyword>
<dbReference type="Gene3D" id="3.20.20.70">
    <property type="entry name" value="Aldolase class I"/>
    <property type="match status" value="1"/>
</dbReference>
<dbReference type="SFLD" id="SFLDG01113">
    <property type="entry name" value="Uncharacterised_Radical_SAM_Su"/>
    <property type="match status" value="1"/>
</dbReference>
<evidence type="ECO:0000313" key="7">
    <source>
        <dbReference type="EMBL" id="MFC2969648.1"/>
    </source>
</evidence>
<dbReference type="Pfam" id="PF04055">
    <property type="entry name" value="Radical_SAM"/>
    <property type="match status" value="1"/>
</dbReference>
<comment type="cofactor">
    <cofactor evidence="1">
        <name>[4Fe-4S] cluster</name>
        <dbReference type="ChEBI" id="CHEBI:49883"/>
    </cofactor>
</comment>
<dbReference type="SMART" id="SM00729">
    <property type="entry name" value="Elp3"/>
    <property type="match status" value="1"/>
</dbReference>
<evidence type="ECO:0000256" key="2">
    <source>
        <dbReference type="ARBA" id="ARBA00022691"/>
    </source>
</evidence>